<comment type="caution">
    <text evidence="4">The sequence shown here is derived from an EMBL/GenBank/DDBJ whole genome shotgun (WGS) entry which is preliminary data.</text>
</comment>
<keyword evidence="2" id="KW-0433">Leucine-rich repeat</keyword>
<keyword evidence="1" id="KW-0343">GTPase activation</keyword>
<reference evidence="4 5" key="1">
    <citation type="journal article" date="2014" name="Genome Biol. Evol.">
        <title>The secreted proteins of Achlya hypogyna and Thraustotheca clavata identify the ancestral oomycete secretome and reveal gene acquisitions by horizontal gene transfer.</title>
        <authorList>
            <person name="Misner I."/>
            <person name="Blouin N."/>
            <person name="Leonard G."/>
            <person name="Richards T.A."/>
            <person name="Lane C.E."/>
        </authorList>
    </citation>
    <scope>NUCLEOTIDE SEQUENCE [LARGE SCALE GENOMIC DNA]</scope>
    <source>
        <strain evidence="4 5">ATCC 34112</strain>
    </source>
</reference>
<name>A0A1V9ZNU2_9STRA</name>
<dbReference type="PANTHER" id="PTHR24113">
    <property type="entry name" value="RAN GTPASE-ACTIVATING PROTEIN 1"/>
    <property type="match status" value="1"/>
</dbReference>
<accession>A0A1V9ZNU2</accession>
<dbReference type="InterPro" id="IPR027038">
    <property type="entry name" value="RanGap"/>
</dbReference>
<sequence length="497" mass="55001">MLKPELIETIACFIACPVAWHCFLSAMPNYALRQPFQCILQLYPHVLTRGPRLCLNKIVLEHVPIIRGAMELYSTVELNDWTHPNRSIACVGNNVAVQVNNIKSFDAIELAIRRWHLQLIACKIDVGPEALFAAKDVISMCDLLKSCKSLKLMDICWQRSMHPMEQDALILWICQAKLTQLRIASFMAIALSDENTMRLAAWLESTPVQELIFESVAFSMQSEAFVSHAIRRRVPTLKLLKLAFTSSFARALLNGKNLPPSLPVLEIVGSIETVDIAPSMAAMMAESLSESNLTHCTLSSNHCLHNPEVACPLFGALPSMKNLVYLNLTYNGLDSTACEALAFNLPKIAQLQVLNLENNFLRNVGSAIIATALPQCNNVQTLYLGHNFIGDVGIRAICKAIVGCTQLSTLKLGGNDLTMHGAMLLAKMLVETPQLTHLDVAHNPNIRYDGIMRLLNSIHQVSHQVHLTISALTLPPKQLRKCTSYVDTLSLPVTLLL</sequence>
<dbReference type="PANTHER" id="PTHR24113:SF12">
    <property type="entry name" value="RAN GTPASE-ACTIVATING PROTEIN 1"/>
    <property type="match status" value="1"/>
</dbReference>
<evidence type="ECO:0000313" key="4">
    <source>
        <dbReference type="EMBL" id="OQR99646.1"/>
    </source>
</evidence>
<dbReference type="OrthoDB" id="120976at2759"/>
<dbReference type="SMART" id="SM00368">
    <property type="entry name" value="LRR_RI"/>
    <property type="match status" value="5"/>
</dbReference>
<evidence type="ECO:0000313" key="5">
    <source>
        <dbReference type="Proteomes" id="UP000243217"/>
    </source>
</evidence>
<evidence type="ECO:0000256" key="2">
    <source>
        <dbReference type="ARBA" id="ARBA00022614"/>
    </source>
</evidence>
<organism evidence="4 5">
    <name type="scientific">Thraustotheca clavata</name>
    <dbReference type="NCBI Taxonomy" id="74557"/>
    <lineage>
        <taxon>Eukaryota</taxon>
        <taxon>Sar</taxon>
        <taxon>Stramenopiles</taxon>
        <taxon>Oomycota</taxon>
        <taxon>Saprolegniomycetes</taxon>
        <taxon>Saprolegniales</taxon>
        <taxon>Achlyaceae</taxon>
        <taxon>Thraustotheca</taxon>
    </lineage>
</organism>
<proteinExistence type="predicted"/>
<protein>
    <submittedName>
        <fullName evidence="4">Uncharacterized protein</fullName>
    </submittedName>
</protein>
<gene>
    <name evidence="4" type="ORF">THRCLA_06432</name>
</gene>
<keyword evidence="5" id="KW-1185">Reference proteome</keyword>
<evidence type="ECO:0000256" key="1">
    <source>
        <dbReference type="ARBA" id="ARBA00022468"/>
    </source>
</evidence>
<dbReference type="SUPFAM" id="SSF52047">
    <property type="entry name" value="RNI-like"/>
    <property type="match status" value="1"/>
</dbReference>
<dbReference type="Proteomes" id="UP000243217">
    <property type="component" value="Unassembled WGS sequence"/>
</dbReference>
<dbReference type="GO" id="GO:0048471">
    <property type="term" value="C:perinuclear region of cytoplasm"/>
    <property type="evidence" value="ECO:0007669"/>
    <property type="project" value="TreeGrafter"/>
</dbReference>
<dbReference type="AlphaFoldDB" id="A0A1V9ZNU2"/>
<keyword evidence="3" id="KW-0677">Repeat</keyword>
<dbReference type="GO" id="GO:0005634">
    <property type="term" value="C:nucleus"/>
    <property type="evidence" value="ECO:0007669"/>
    <property type="project" value="TreeGrafter"/>
</dbReference>
<dbReference type="GO" id="GO:0031267">
    <property type="term" value="F:small GTPase binding"/>
    <property type="evidence" value="ECO:0007669"/>
    <property type="project" value="TreeGrafter"/>
</dbReference>
<dbReference type="Pfam" id="PF13516">
    <property type="entry name" value="LRR_6"/>
    <property type="match status" value="3"/>
</dbReference>
<dbReference type="InterPro" id="IPR001611">
    <property type="entry name" value="Leu-rich_rpt"/>
</dbReference>
<dbReference type="Gene3D" id="3.80.10.10">
    <property type="entry name" value="Ribonuclease Inhibitor"/>
    <property type="match status" value="1"/>
</dbReference>
<dbReference type="GO" id="GO:0005096">
    <property type="term" value="F:GTPase activator activity"/>
    <property type="evidence" value="ECO:0007669"/>
    <property type="project" value="UniProtKB-KW"/>
</dbReference>
<dbReference type="GO" id="GO:0005829">
    <property type="term" value="C:cytosol"/>
    <property type="evidence" value="ECO:0007669"/>
    <property type="project" value="TreeGrafter"/>
</dbReference>
<dbReference type="GO" id="GO:0006913">
    <property type="term" value="P:nucleocytoplasmic transport"/>
    <property type="evidence" value="ECO:0007669"/>
    <property type="project" value="TreeGrafter"/>
</dbReference>
<dbReference type="InterPro" id="IPR032675">
    <property type="entry name" value="LRR_dom_sf"/>
</dbReference>
<dbReference type="STRING" id="74557.A0A1V9ZNU2"/>
<dbReference type="EMBL" id="JNBS01001793">
    <property type="protein sequence ID" value="OQR99646.1"/>
    <property type="molecule type" value="Genomic_DNA"/>
</dbReference>
<evidence type="ECO:0000256" key="3">
    <source>
        <dbReference type="ARBA" id="ARBA00022737"/>
    </source>
</evidence>